<name>A0A6C0JTW4_9ZZZZ</name>
<dbReference type="PANTHER" id="PTHR43371">
    <property type="entry name" value="VITAMIN B12-DEPENDENT RIBONUCLEOTIDE REDUCTASE"/>
    <property type="match status" value="1"/>
</dbReference>
<dbReference type="InterPro" id="IPR050862">
    <property type="entry name" value="RdRp_reductase_class-2"/>
</dbReference>
<evidence type="ECO:0000256" key="2">
    <source>
        <dbReference type="ARBA" id="ARBA00022628"/>
    </source>
</evidence>
<feature type="domain" description="B12-dependent ribonucleotide reductase insertion" evidence="5">
    <location>
        <begin position="155"/>
        <end position="233"/>
    </location>
</feature>
<dbReference type="EMBL" id="MN740673">
    <property type="protein sequence ID" value="QHU07124.1"/>
    <property type="molecule type" value="Genomic_DNA"/>
</dbReference>
<protein>
    <recommendedName>
        <fullName evidence="5">B12-dependent ribonucleotide reductase insertion domain-containing protein</fullName>
    </recommendedName>
</protein>
<evidence type="ECO:0000256" key="1">
    <source>
        <dbReference type="ARBA" id="ARBA00001922"/>
    </source>
</evidence>
<evidence type="ECO:0000313" key="6">
    <source>
        <dbReference type="EMBL" id="QHU07124.1"/>
    </source>
</evidence>
<dbReference type="Pfam" id="PF21995">
    <property type="entry name" value="RNR-II_ins_dom"/>
    <property type="match status" value="1"/>
</dbReference>
<organism evidence="6">
    <name type="scientific">viral metagenome</name>
    <dbReference type="NCBI Taxonomy" id="1070528"/>
    <lineage>
        <taxon>unclassified sequences</taxon>
        <taxon>metagenomes</taxon>
        <taxon>organismal metagenomes</taxon>
    </lineage>
</organism>
<comment type="cofactor">
    <cofactor evidence="1">
        <name>adenosylcob(III)alamin</name>
        <dbReference type="ChEBI" id="CHEBI:18408"/>
    </cofactor>
</comment>
<keyword evidence="3" id="KW-0560">Oxidoreductase</keyword>
<dbReference type="InterPro" id="IPR054158">
    <property type="entry name" value="RNR-II_ins_dom"/>
</dbReference>
<proteinExistence type="predicted"/>
<evidence type="ECO:0000259" key="5">
    <source>
        <dbReference type="Pfam" id="PF21995"/>
    </source>
</evidence>
<evidence type="ECO:0000256" key="3">
    <source>
        <dbReference type="ARBA" id="ARBA00023002"/>
    </source>
</evidence>
<keyword evidence="2" id="KW-0846">Cobalamin</keyword>
<keyword evidence="4" id="KW-0170">Cobalt</keyword>
<evidence type="ECO:0000256" key="4">
    <source>
        <dbReference type="ARBA" id="ARBA00023285"/>
    </source>
</evidence>
<dbReference type="SUPFAM" id="SSF51998">
    <property type="entry name" value="PFL-like glycyl radical enzymes"/>
    <property type="match status" value="1"/>
</dbReference>
<accession>A0A6C0JTW4</accession>
<dbReference type="GO" id="GO:0004748">
    <property type="term" value="F:ribonucleoside-diphosphate reductase activity, thioredoxin disulfide as acceptor"/>
    <property type="evidence" value="ECO:0007669"/>
    <property type="project" value="TreeGrafter"/>
</dbReference>
<dbReference type="PANTHER" id="PTHR43371:SF1">
    <property type="entry name" value="RIBONUCLEOSIDE-DIPHOSPHATE REDUCTASE"/>
    <property type="match status" value="1"/>
</dbReference>
<sequence length="768" mass="87267">MSLENKQYYTDLENVNSKEVYNHLPDYTRIARYAQYNRKKKRRENWVEQTERVFKMHKVKFSNHLENPEFIEIFNFAKDMVSKKNVLGSQRALQFGGPAILNKNTRMYNCSSTYIDRVRVFQEIMFTLLCGVGVGFSVQKHHIRKLPEIQKPDSEEKDIFQVPDSIEGWSDAVGVLLSSYFKTDQTFPEWFGKNVIFDFSLVRPAGSPISHMGGKAPGPDGLEASLKKIREVLNDCLEKGMTKLRPIDAYDIIMHSSDAVLSGGIRRSATISLFSLDDEEMITSKTGDWYIKNPQRARSNNSVLLIRNKTPEEKYMNLIKSVKQFGEPGVIFADNTETLYNPCCEISMRAYDTDGKSGFQKCNLSEINMATVTSEKEFLDRCRAASILGTFQAAYTDFGYLGKITQSIVEREALIGVSMTGMMDSPDISFNPDILEKGARMVKETNAYVAKMLGINTAARTTCVKPAGSTSCILGTSSGIHPCHAERYFRRVQSNSMEEPLKFFKTFNSQAVNKSVWSSGGTDDVITFLCKSKPGALTKKDVSAIDLLKKVKLVQKYWVTEGRNIELCVEPWLNHNVSNTITMKEDEWDKATKYIYDNREFFTGISMLGDTGDMTYQQAPFQSVYTHEQIATMYGAGSVFASGLIVHAHDAFNGNLYDACSCLLGYGEKLNMPDFNDKNIKISFVDSDKTYKKIRWVAQAKKFTARHFQNDLLKMTHCLKAVDSWKTWCDLKRTYKSVPWEEFFEENDNTKRKDYVACSGNSCEVISF</sequence>
<reference evidence="6" key="1">
    <citation type="journal article" date="2020" name="Nature">
        <title>Giant virus diversity and host interactions through global metagenomics.</title>
        <authorList>
            <person name="Schulz F."/>
            <person name="Roux S."/>
            <person name="Paez-Espino D."/>
            <person name="Jungbluth S."/>
            <person name="Walsh D.A."/>
            <person name="Denef V.J."/>
            <person name="McMahon K.D."/>
            <person name="Konstantinidis K.T."/>
            <person name="Eloe-Fadrosh E.A."/>
            <person name="Kyrpides N.C."/>
            <person name="Woyke T."/>
        </authorList>
    </citation>
    <scope>NUCLEOTIDE SEQUENCE</scope>
    <source>
        <strain evidence="6">GVMAG-S-1038524-41</strain>
    </source>
</reference>
<dbReference type="Gene3D" id="3.20.70.20">
    <property type="match status" value="2"/>
</dbReference>
<dbReference type="AlphaFoldDB" id="A0A6C0JTW4"/>
<dbReference type="GO" id="GO:0031419">
    <property type="term" value="F:cobalamin binding"/>
    <property type="evidence" value="ECO:0007669"/>
    <property type="project" value="UniProtKB-KW"/>
</dbReference>